<dbReference type="SUPFAM" id="SSF63862">
    <property type="entry name" value="Thiamin pyrophosphokinase, substrate-binding domain"/>
    <property type="match status" value="1"/>
</dbReference>
<dbReference type="GO" id="GO:0004788">
    <property type="term" value="F:thiamine diphosphokinase activity"/>
    <property type="evidence" value="ECO:0007669"/>
    <property type="project" value="UniProtKB-UniRule"/>
</dbReference>
<evidence type="ECO:0000259" key="6">
    <source>
        <dbReference type="Pfam" id="PF04263"/>
    </source>
</evidence>
<dbReference type="NCBIfam" id="TIGR01378">
    <property type="entry name" value="thi_PPkinase"/>
    <property type="match status" value="1"/>
</dbReference>
<dbReference type="EMBL" id="FTOM01000001">
    <property type="protein sequence ID" value="SIS54079.1"/>
    <property type="molecule type" value="Genomic_DNA"/>
</dbReference>
<sequence length="228" mass="23063">MIPSIVQSTAGVTLLGGVGAPVSDVAEALTIAPCLVAADGGADHALAQGRMPEAVIGDFDSLSAGARARIPPARLHRIAEQDSTDFGKCLMHVAAPFFLALGFLGGRVDHTLSVLSGLTSFPERKVVLIGPEDVAFLAPPELRLDLAPGTRVSLYPMGPVSGVSEGLHWPIAGLSLAPAGRIGTSNRAEGPVCLRLMGPCIVLVPRDALGAVLAGLGIAGFPAEGGGV</sequence>
<keyword evidence="1" id="KW-0808">Transferase</keyword>
<dbReference type="RefSeq" id="WP_076363252.1">
    <property type="nucleotide sequence ID" value="NZ_FTOM01000001.1"/>
</dbReference>
<dbReference type="Gene3D" id="3.40.50.10240">
    <property type="entry name" value="Thiamin pyrophosphokinase, catalytic domain"/>
    <property type="match status" value="1"/>
</dbReference>
<dbReference type="STRING" id="407234.SAMN05421795_101426"/>
<evidence type="ECO:0000256" key="3">
    <source>
        <dbReference type="ARBA" id="ARBA00022777"/>
    </source>
</evidence>
<dbReference type="CDD" id="cd07995">
    <property type="entry name" value="TPK"/>
    <property type="match status" value="1"/>
</dbReference>
<dbReference type="GO" id="GO:0016301">
    <property type="term" value="F:kinase activity"/>
    <property type="evidence" value="ECO:0007669"/>
    <property type="project" value="UniProtKB-KW"/>
</dbReference>
<dbReference type="InterPro" id="IPR006282">
    <property type="entry name" value="Thi_PPkinase"/>
</dbReference>
<evidence type="ECO:0000313" key="7">
    <source>
        <dbReference type="EMBL" id="SIS54079.1"/>
    </source>
</evidence>
<evidence type="ECO:0000256" key="5">
    <source>
        <dbReference type="NCBIfam" id="TIGR01378"/>
    </source>
</evidence>
<keyword evidence="2" id="KW-0547">Nucleotide-binding</keyword>
<accession>A0A1N7JXK6</accession>
<keyword evidence="8" id="KW-1185">Reference proteome</keyword>
<keyword evidence="4" id="KW-0067">ATP-binding</keyword>
<proteinExistence type="predicted"/>
<dbReference type="GO" id="GO:0006772">
    <property type="term" value="P:thiamine metabolic process"/>
    <property type="evidence" value="ECO:0007669"/>
    <property type="project" value="UniProtKB-UniRule"/>
</dbReference>
<dbReference type="Pfam" id="PF04263">
    <property type="entry name" value="TPK_catalytic"/>
    <property type="match status" value="1"/>
</dbReference>
<dbReference type="InterPro" id="IPR007371">
    <property type="entry name" value="TPK_catalytic"/>
</dbReference>
<dbReference type="GO" id="GO:0009229">
    <property type="term" value="P:thiamine diphosphate biosynthetic process"/>
    <property type="evidence" value="ECO:0007669"/>
    <property type="project" value="InterPro"/>
</dbReference>
<dbReference type="AlphaFoldDB" id="A0A1N7JXK6"/>
<feature type="domain" description="Thiamin pyrophosphokinase catalytic" evidence="6">
    <location>
        <begin position="31"/>
        <end position="123"/>
    </location>
</feature>
<evidence type="ECO:0000313" key="8">
    <source>
        <dbReference type="Proteomes" id="UP000186098"/>
    </source>
</evidence>
<dbReference type="OrthoDB" id="7057856at2"/>
<dbReference type="SUPFAM" id="SSF63999">
    <property type="entry name" value="Thiamin pyrophosphokinase, catalytic domain"/>
    <property type="match status" value="1"/>
</dbReference>
<dbReference type="PANTHER" id="PTHR41299">
    <property type="entry name" value="THIAMINE PYROPHOSPHOKINASE"/>
    <property type="match status" value="1"/>
</dbReference>
<keyword evidence="3 7" id="KW-0418">Kinase</keyword>
<dbReference type="EC" id="2.7.6.2" evidence="5"/>
<evidence type="ECO:0000256" key="1">
    <source>
        <dbReference type="ARBA" id="ARBA00022679"/>
    </source>
</evidence>
<dbReference type="GO" id="GO:0005524">
    <property type="term" value="F:ATP binding"/>
    <property type="evidence" value="ECO:0007669"/>
    <property type="project" value="UniProtKB-KW"/>
</dbReference>
<gene>
    <name evidence="7" type="ORF">SAMN05421795_101426</name>
</gene>
<name>A0A1N7JXK6_9RHOB</name>
<dbReference type="InterPro" id="IPR036371">
    <property type="entry name" value="TPK_B1-bd_sf"/>
</dbReference>
<dbReference type="Proteomes" id="UP000186098">
    <property type="component" value="Unassembled WGS sequence"/>
</dbReference>
<reference evidence="8" key="1">
    <citation type="submission" date="2017-01" db="EMBL/GenBank/DDBJ databases">
        <authorList>
            <person name="Varghese N."/>
            <person name="Submissions S."/>
        </authorList>
    </citation>
    <scope>NUCLEOTIDE SEQUENCE [LARGE SCALE GENOMIC DNA]</scope>
    <source>
        <strain evidence="8">DSM 18714</strain>
    </source>
</reference>
<evidence type="ECO:0000256" key="4">
    <source>
        <dbReference type="ARBA" id="ARBA00022840"/>
    </source>
</evidence>
<dbReference type="InterPro" id="IPR036759">
    <property type="entry name" value="TPK_catalytic_sf"/>
</dbReference>
<evidence type="ECO:0000256" key="2">
    <source>
        <dbReference type="ARBA" id="ARBA00022741"/>
    </source>
</evidence>
<organism evidence="7 8">
    <name type="scientific">Phaeovulum vinaykumarii</name>
    <dbReference type="NCBI Taxonomy" id="407234"/>
    <lineage>
        <taxon>Bacteria</taxon>
        <taxon>Pseudomonadati</taxon>
        <taxon>Pseudomonadota</taxon>
        <taxon>Alphaproteobacteria</taxon>
        <taxon>Rhodobacterales</taxon>
        <taxon>Paracoccaceae</taxon>
        <taxon>Phaeovulum</taxon>
    </lineage>
</organism>
<dbReference type="InterPro" id="IPR053149">
    <property type="entry name" value="TPK"/>
</dbReference>
<protein>
    <recommendedName>
        <fullName evidence="5">Thiamine diphosphokinase</fullName>
        <ecNumber evidence="5">2.7.6.2</ecNumber>
    </recommendedName>
</protein>
<dbReference type="PANTHER" id="PTHR41299:SF1">
    <property type="entry name" value="THIAMINE PYROPHOSPHOKINASE"/>
    <property type="match status" value="1"/>
</dbReference>